<keyword evidence="6 12" id="KW-0028">Amino-acid biosynthesis</keyword>
<comment type="subcellular location">
    <subcellularLocation>
        <location evidence="12">Cytoplasm</location>
    </subcellularLocation>
</comment>
<name>A0A8J3GD65_9BACT</name>
<keyword evidence="7 12" id="KW-0220">Diaminopimelate biosynthesis</keyword>
<evidence type="ECO:0000256" key="12">
    <source>
        <dbReference type="HAMAP-Rule" id="MF_00418"/>
    </source>
</evidence>
<dbReference type="GO" id="GO:0008840">
    <property type="term" value="F:4-hydroxy-tetrahydrodipicolinate synthase activity"/>
    <property type="evidence" value="ECO:0007669"/>
    <property type="project" value="UniProtKB-UniRule"/>
</dbReference>
<dbReference type="PRINTS" id="PR00146">
    <property type="entry name" value="DHPICSNTHASE"/>
</dbReference>
<dbReference type="CDD" id="cd00950">
    <property type="entry name" value="DHDPS"/>
    <property type="match status" value="1"/>
</dbReference>
<keyword evidence="10 12" id="KW-0704">Schiff base</keyword>
<comment type="catalytic activity">
    <reaction evidence="11 12">
        <text>L-aspartate 4-semialdehyde + pyruvate = (2S,4S)-4-hydroxy-2,3,4,5-tetrahydrodipicolinate + H2O + H(+)</text>
        <dbReference type="Rhea" id="RHEA:34171"/>
        <dbReference type="ChEBI" id="CHEBI:15361"/>
        <dbReference type="ChEBI" id="CHEBI:15377"/>
        <dbReference type="ChEBI" id="CHEBI:15378"/>
        <dbReference type="ChEBI" id="CHEBI:67139"/>
        <dbReference type="ChEBI" id="CHEBI:537519"/>
        <dbReference type="EC" id="4.3.3.7"/>
    </reaction>
</comment>
<dbReference type="PROSITE" id="PS00665">
    <property type="entry name" value="DHDPS_1"/>
    <property type="match status" value="1"/>
</dbReference>
<dbReference type="EC" id="4.3.3.7" evidence="4 12"/>
<gene>
    <name evidence="12 16" type="primary">dapA</name>
    <name evidence="16" type="ORF">GCM10007047_13730</name>
</gene>
<evidence type="ECO:0000256" key="14">
    <source>
        <dbReference type="PIRSR" id="PIRSR001365-1"/>
    </source>
</evidence>
<keyword evidence="8 12" id="KW-0457">Lysine biosynthesis</keyword>
<organism evidence="16 17">
    <name type="scientific">Cerasicoccus arenae</name>
    <dbReference type="NCBI Taxonomy" id="424488"/>
    <lineage>
        <taxon>Bacteria</taxon>
        <taxon>Pseudomonadati</taxon>
        <taxon>Verrucomicrobiota</taxon>
        <taxon>Opitutia</taxon>
        <taxon>Puniceicoccales</taxon>
        <taxon>Cerasicoccaceae</taxon>
        <taxon>Cerasicoccus</taxon>
    </lineage>
</organism>
<comment type="pathway">
    <text evidence="2 12">Amino-acid biosynthesis; L-lysine biosynthesis via DAP pathway; (S)-tetrahydrodipicolinate from L-aspartate: step 3/4.</text>
</comment>
<accession>A0A8J3GD65</accession>
<evidence type="ECO:0000256" key="5">
    <source>
        <dbReference type="ARBA" id="ARBA00022490"/>
    </source>
</evidence>
<feature type="site" description="Part of a proton relay during catalysis" evidence="12">
    <location>
        <position position="112"/>
    </location>
</feature>
<dbReference type="NCBIfam" id="TIGR00674">
    <property type="entry name" value="dapA"/>
    <property type="match status" value="1"/>
</dbReference>
<dbReference type="UniPathway" id="UPA00034">
    <property type="reaction ID" value="UER00017"/>
</dbReference>
<reference evidence="16" key="1">
    <citation type="journal article" date="2014" name="Int. J. Syst. Evol. Microbiol.">
        <title>Complete genome sequence of Corynebacterium casei LMG S-19264T (=DSM 44701T), isolated from a smear-ripened cheese.</title>
        <authorList>
            <consortium name="US DOE Joint Genome Institute (JGI-PGF)"/>
            <person name="Walter F."/>
            <person name="Albersmeier A."/>
            <person name="Kalinowski J."/>
            <person name="Ruckert C."/>
        </authorList>
    </citation>
    <scope>NUCLEOTIDE SEQUENCE</scope>
    <source>
        <strain evidence="16">KCTC 12870</strain>
    </source>
</reference>
<reference evidence="16" key="2">
    <citation type="submission" date="2020-09" db="EMBL/GenBank/DDBJ databases">
        <authorList>
            <person name="Sun Q."/>
            <person name="Kim S."/>
        </authorList>
    </citation>
    <scope>NUCLEOTIDE SEQUENCE</scope>
    <source>
        <strain evidence="16">KCTC 12870</strain>
    </source>
</reference>
<evidence type="ECO:0000256" key="9">
    <source>
        <dbReference type="ARBA" id="ARBA00023239"/>
    </source>
</evidence>
<evidence type="ECO:0000256" key="10">
    <source>
        <dbReference type="ARBA" id="ARBA00023270"/>
    </source>
</evidence>
<evidence type="ECO:0000256" key="8">
    <source>
        <dbReference type="ARBA" id="ARBA00023154"/>
    </source>
</evidence>
<feature type="binding site" evidence="12 15">
    <location>
        <position position="49"/>
    </location>
    <ligand>
        <name>pyruvate</name>
        <dbReference type="ChEBI" id="CHEBI:15361"/>
    </ligand>
</feature>
<dbReference type="InterPro" id="IPR005263">
    <property type="entry name" value="DapA"/>
</dbReference>
<sequence>MNTTQFYGVHTALVTPMLDNGSVAYDELAALVEKQVAEGINGLVAVGTTGESPTLDHDEHSQVIRTVAEAAGGKVPVLAGTGSNSTAEAVSLTKRADADEGVTGMLVVAPYYNKPGAEGQFRHFSAIAESTEKPIILYSIPSRCGVDIPVEVCARLFEKYPHVCGIKEAGGQSARVAQLVQKLGSDYLILSGDDGLTLPFMSFGAKGVISVASNLIVTDLVEMVQLALKNDFIAADKINRRYQPLFSDLFIQPNPVPVKTAMQRAGIISSAAVRLPMCEMTNATLNQLIKTLEGLGL</sequence>
<dbReference type="GO" id="GO:0005829">
    <property type="term" value="C:cytosol"/>
    <property type="evidence" value="ECO:0007669"/>
    <property type="project" value="TreeGrafter"/>
</dbReference>
<dbReference type="EMBL" id="BMXG01000007">
    <property type="protein sequence ID" value="GHB98945.1"/>
    <property type="molecule type" value="Genomic_DNA"/>
</dbReference>
<dbReference type="AlphaFoldDB" id="A0A8J3GD65"/>
<dbReference type="PANTHER" id="PTHR12128">
    <property type="entry name" value="DIHYDRODIPICOLINATE SYNTHASE"/>
    <property type="match status" value="1"/>
</dbReference>
<dbReference type="GO" id="GO:0009089">
    <property type="term" value="P:lysine biosynthetic process via diaminopimelate"/>
    <property type="evidence" value="ECO:0007669"/>
    <property type="project" value="UniProtKB-UniRule"/>
</dbReference>
<dbReference type="SUPFAM" id="SSF51569">
    <property type="entry name" value="Aldolase"/>
    <property type="match status" value="1"/>
</dbReference>
<evidence type="ECO:0000256" key="1">
    <source>
        <dbReference type="ARBA" id="ARBA00003294"/>
    </source>
</evidence>
<proteinExistence type="inferred from homology"/>
<keyword evidence="17" id="KW-1185">Reference proteome</keyword>
<dbReference type="RefSeq" id="WP_189513311.1">
    <property type="nucleotide sequence ID" value="NZ_BMXG01000007.1"/>
</dbReference>
<evidence type="ECO:0000256" key="2">
    <source>
        <dbReference type="ARBA" id="ARBA00005120"/>
    </source>
</evidence>
<evidence type="ECO:0000313" key="17">
    <source>
        <dbReference type="Proteomes" id="UP000642829"/>
    </source>
</evidence>
<comment type="caution">
    <text evidence="16">The sequence shown here is derived from an EMBL/GenBank/DDBJ whole genome shotgun (WGS) entry which is preliminary data.</text>
</comment>
<dbReference type="Proteomes" id="UP000642829">
    <property type="component" value="Unassembled WGS sequence"/>
</dbReference>
<dbReference type="PANTHER" id="PTHR12128:SF66">
    <property type="entry name" value="4-HYDROXY-2-OXOGLUTARATE ALDOLASE, MITOCHONDRIAL"/>
    <property type="match status" value="1"/>
</dbReference>
<feature type="binding site" evidence="12 15">
    <location>
        <position position="209"/>
    </location>
    <ligand>
        <name>pyruvate</name>
        <dbReference type="ChEBI" id="CHEBI:15361"/>
    </ligand>
</feature>
<dbReference type="PIRSF" id="PIRSF001365">
    <property type="entry name" value="DHDPS"/>
    <property type="match status" value="1"/>
</dbReference>
<dbReference type="SMART" id="SM01130">
    <property type="entry name" value="DHDPS"/>
    <property type="match status" value="1"/>
</dbReference>
<evidence type="ECO:0000256" key="15">
    <source>
        <dbReference type="PIRSR" id="PIRSR001365-2"/>
    </source>
</evidence>
<comment type="similarity">
    <text evidence="3 12 13">Belongs to the DapA family.</text>
</comment>
<keyword evidence="5 12" id="KW-0963">Cytoplasm</keyword>
<evidence type="ECO:0000256" key="7">
    <source>
        <dbReference type="ARBA" id="ARBA00022915"/>
    </source>
</evidence>
<comment type="caution">
    <text evidence="12">Was originally thought to be a dihydrodipicolinate synthase (DHDPS), catalyzing the condensation of (S)-aspartate-beta-semialdehyde [(S)-ASA] and pyruvate to dihydrodipicolinate (DHDP). However, it was shown in E.coli that the product of the enzymatic reaction is not dihydrodipicolinate but in fact (4S)-4-hydroxy-2,3,4,5-tetrahydro-(2S)-dipicolinic acid (HTPA), and that the consecutive dehydration reaction leading to DHDP is not spontaneous but catalyzed by DapB.</text>
</comment>
<evidence type="ECO:0000256" key="3">
    <source>
        <dbReference type="ARBA" id="ARBA00007592"/>
    </source>
</evidence>
<protein>
    <recommendedName>
        <fullName evidence="4 12">4-hydroxy-tetrahydrodipicolinate synthase</fullName>
        <shortName evidence="12">HTPA synthase</shortName>
        <ecNumber evidence="4 12">4.3.3.7</ecNumber>
    </recommendedName>
</protein>
<dbReference type="Gene3D" id="3.20.20.70">
    <property type="entry name" value="Aldolase class I"/>
    <property type="match status" value="1"/>
</dbReference>
<evidence type="ECO:0000256" key="11">
    <source>
        <dbReference type="ARBA" id="ARBA00047836"/>
    </source>
</evidence>
<comment type="function">
    <text evidence="1 12">Catalyzes the condensation of (S)-aspartate-beta-semialdehyde [(S)-ASA] and pyruvate to 4-hydroxy-tetrahydrodipicolinate (HTPA).</text>
</comment>
<dbReference type="InterPro" id="IPR013785">
    <property type="entry name" value="Aldolase_TIM"/>
</dbReference>
<dbReference type="Pfam" id="PF00701">
    <property type="entry name" value="DHDPS"/>
    <property type="match status" value="1"/>
</dbReference>
<keyword evidence="9 12" id="KW-0456">Lyase</keyword>
<feature type="site" description="Part of a proton relay during catalysis" evidence="12">
    <location>
        <position position="48"/>
    </location>
</feature>
<evidence type="ECO:0000313" key="16">
    <source>
        <dbReference type="EMBL" id="GHB98945.1"/>
    </source>
</evidence>
<evidence type="ECO:0000256" key="6">
    <source>
        <dbReference type="ARBA" id="ARBA00022605"/>
    </source>
</evidence>
<dbReference type="InterPro" id="IPR020624">
    <property type="entry name" value="Schiff_base-form_aldolases_CS"/>
</dbReference>
<comment type="subunit">
    <text evidence="12">Homotetramer; dimer of dimers.</text>
</comment>
<dbReference type="GO" id="GO:0019877">
    <property type="term" value="P:diaminopimelate biosynthetic process"/>
    <property type="evidence" value="ECO:0007669"/>
    <property type="project" value="UniProtKB-UniRule"/>
</dbReference>
<dbReference type="HAMAP" id="MF_00418">
    <property type="entry name" value="DapA"/>
    <property type="match status" value="1"/>
</dbReference>
<feature type="active site" description="Proton donor/acceptor" evidence="12 14">
    <location>
        <position position="138"/>
    </location>
</feature>
<dbReference type="InterPro" id="IPR002220">
    <property type="entry name" value="DapA-like"/>
</dbReference>
<evidence type="ECO:0000256" key="4">
    <source>
        <dbReference type="ARBA" id="ARBA00012086"/>
    </source>
</evidence>
<evidence type="ECO:0000256" key="13">
    <source>
        <dbReference type="PIRNR" id="PIRNR001365"/>
    </source>
</evidence>
<feature type="active site" description="Schiff-base intermediate with substrate" evidence="12 14">
    <location>
        <position position="167"/>
    </location>
</feature>